<dbReference type="SUPFAM" id="SSF52172">
    <property type="entry name" value="CheY-like"/>
    <property type="match status" value="1"/>
</dbReference>
<dbReference type="InterPro" id="IPR004358">
    <property type="entry name" value="Sig_transdc_His_kin-like_C"/>
</dbReference>
<dbReference type="AlphaFoldDB" id="A0A229UY69"/>
<feature type="modified residue" description="4-aspartylphosphate" evidence="4">
    <location>
        <position position="60"/>
    </location>
</feature>
<dbReference type="OrthoDB" id="9815750at2"/>
<evidence type="ECO:0000256" key="2">
    <source>
        <dbReference type="ARBA" id="ARBA00012438"/>
    </source>
</evidence>
<evidence type="ECO:0000313" key="7">
    <source>
        <dbReference type="Proteomes" id="UP000215509"/>
    </source>
</evidence>
<organism evidence="6 7">
    <name type="scientific">Paenibacillus rigui</name>
    <dbReference type="NCBI Taxonomy" id="554312"/>
    <lineage>
        <taxon>Bacteria</taxon>
        <taxon>Bacillati</taxon>
        <taxon>Bacillota</taxon>
        <taxon>Bacilli</taxon>
        <taxon>Bacillales</taxon>
        <taxon>Paenibacillaceae</taxon>
        <taxon>Paenibacillus</taxon>
    </lineage>
</organism>
<dbReference type="EMBL" id="NMQW01000001">
    <property type="protein sequence ID" value="OXM88394.1"/>
    <property type="molecule type" value="Genomic_DNA"/>
</dbReference>
<evidence type="ECO:0000256" key="4">
    <source>
        <dbReference type="PROSITE-ProRule" id="PRU00169"/>
    </source>
</evidence>
<dbReference type="Pfam" id="PF00072">
    <property type="entry name" value="Response_reg"/>
    <property type="match status" value="1"/>
</dbReference>
<evidence type="ECO:0000313" key="6">
    <source>
        <dbReference type="EMBL" id="OXM88394.1"/>
    </source>
</evidence>
<dbReference type="Pfam" id="PF06580">
    <property type="entry name" value="His_kinase"/>
    <property type="match status" value="1"/>
</dbReference>
<evidence type="ECO:0000256" key="3">
    <source>
        <dbReference type="ARBA" id="ARBA00023012"/>
    </source>
</evidence>
<dbReference type="InterPro" id="IPR010559">
    <property type="entry name" value="Sig_transdc_His_kin_internal"/>
</dbReference>
<dbReference type="SUPFAM" id="SSF55874">
    <property type="entry name" value="ATPase domain of HSP90 chaperone/DNA topoisomerase II/histidine kinase"/>
    <property type="match status" value="1"/>
</dbReference>
<reference evidence="6 7" key="1">
    <citation type="submission" date="2017-07" db="EMBL/GenBank/DDBJ databases">
        <title>Genome sequencing and assembly of Paenibacillus rigui.</title>
        <authorList>
            <person name="Mayilraj S."/>
        </authorList>
    </citation>
    <scope>NUCLEOTIDE SEQUENCE [LARGE SCALE GENOMIC DNA]</scope>
    <source>
        <strain evidence="6 7">JCM 16352</strain>
    </source>
</reference>
<dbReference type="InterPro" id="IPR036890">
    <property type="entry name" value="HATPase_C_sf"/>
</dbReference>
<dbReference type="SMART" id="SM00448">
    <property type="entry name" value="REC"/>
    <property type="match status" value="1"/>
</dbReference>
<gene>
    <name evidence="6" type="ORF">CF651_00610</name>
</gene>
<proteinExistence type="predicted"/>
<evidence type="ECO:0000259" key="5">
    <source>
        <dbReference type="PROSITE" id="PS50110"/>
    </source>
</evidence>
<accession>A0A229UY69</accession>
<dbReference type="GO" id="GO:0000155">
    <property type="term" value="F:phosphorelay sensor kinase activity"/>
    <property type="evidence" value="ECO:0007669"/>
    <property type="project" value="InterPro"/>
</dbReference>
<sequence length="336" mass="38465">MYWNFNDRTHILIVEDEPVKPLRIQNLLDPEWAGTTTVLNGQSALRELRKAWKWDLVILDFMLPDISGLEICRRLRELHSLFELPVLMLTASGRNEDAVAAFSAGANDFLAKPFHSSELQARVRTLLHMKQSVVKRIHTELAFLQAQLKPHFLFNTLNSIASLSESDLERMKELVAEFGSYLRESFSFNNLEPLTSMQRELQLVRSYLHIEKTRFGDRLKVHYDVPEYLPYRIPPLTLQPIVETSIRQGILKRIEGGEIGIRIQVEPYDVIVQVWDNGAGLTQEQWTSLLSCDIEGVGLKNINRRLKQMFGSGMLILQKAGEGATVEIRMPKMPVG</sequence>
<dbReference type="Proteomes" id="UP000215509">
    <property type="component" value="Unassembled WGS sequence"/>
</dbReference>
<dbReference type="InterPro" id="IPR050640">
    <property type="entry name" value="Bact_2-comp_sensor_kinase"/>
</dbReference>
<dbReference type="GO" id="GO:0016020">
    <property type="term" value="C:membrane"/>
    <property type="evidence" value="ECO:0007669"/>
    <property type="project" value="InterPro"/>
</dbReference>
<dbReference type="PANTHER" id="PTHR34220">
    <property type="entry name" value="SENSOR HISTIDINE KINASE YPDA"/>
    <property type="match status" value="1"/>
</dbReference>
<keyword evidence="7" id="KW-1185">Reference proteome</keyword>
<comment type="caution">
    <text evidence="6">The sequence shown here is derived from an EMBL/GenBank/DDBJ whole genome shotgun (WGS) entry which is preliminary data.</text>
</comment>
<protein>
    <recommendedName>
        <fullName evidence="2">histidine kinase</fullName>
        <ecNumber evidence="2">2.7.13.3</ecNumber>
    </recommendedName>
</protein>
<dbReference type="PRINTS" id="PR00344">
    <property type="entry name" value="BCTRLSENSOR"/>
</dbReference>
<dbReference type="RefSeq" id="WP_094012894.1">
    <property type="nucleotide sequence ID" value="NZ_NMQW01000001.1"/>
</dbReference>
<dbReference type="PANTHER" id="PTHR34220:SF7">
    <property type="entry name" value="SENSOR HISTIDINE KINASE YPDA"/>
    <property type="match status" value="1"/>
</dbReference>
<comment type="catalytic activity">
    <reaction evidence="1">
        <text>ATP + protein L-histidine = ADP + protein N-phospho-L-histidine.</text>
        <dbReference type="EC" id="2.7.13.3"/>
    </reaction>
</comment>
<feature type="domain" description="Response regulatory" evidence="5">
    <location>
        <begin position="10"/>
        <end position="127"/>
    </location>
</feature>
<dbReference type="InterPro" id="IPR001789">
    <property type="entry name" value="Sig_transdc_resp-reg_receiver"/>
</dbReference>
<name>A0A229UY69_9BACL</name>
<dbReference type="Pfam" id="PF02518">
    <property type="entry name" value="HATPase_c"/>
    <property type="match status" value="1"/>
</dbReference>
<dbReference type="InterPro" id="IPR003594">
    <property type="entry name" value="HATPase_dom"/>
</dbReference>
<dbReference type="PROSITE" id="PS50110">
    <property type="entry name" value="RESPONSE_REGULATORY"/>
    <property type="match status" value="1"/>
</dbReference>
<evidence type="ECO:0000256" key="1">
    <source>
        <dbReference type="ARBA" id="ARBA00000085"/>
    </source>
</evidence>
<dbReference type="Gene3D" id="3.40.50.2300">
    <property type="match status" value="1"/>
</dbReference>
<dbReference type="InterPro" id="IPR011006">
    <property type="entry name" value="CheY-like_superfamily"/>
</dbReference>
<keyword evidence="4" id="KW-0597">Phosphoprotein</keyword>
<keyword evidence="3" id="KW-0902">Two-component regulatory system</keyword>
<dbReference type="Gene3D" id="3.30.565.10">
    <property type="entry name" value="Histidine kinase-like ATPase, C-terminal domain"/>
    <property type="match status" value="1"/>
</dbReference>
<dbReference type="CDD" id="cd17574">
    <property type="entry name" value="REC_OmpR"/>
    <property type="match status" value="1"/>
</dbReference>
<dbReference type="EC" id="2.7.13.3" evidence="2"/>